<organism evidence="2">
    <name type="scientific">Gibberella zeae</name>
    <name type="common">Wheat head blight fungus</name>
    <name type="synonym">Fusarium graminearum</name>
    <dbReference type="NCBI Taxonomy" id="5518"/>
    <lineage>
        <taxon>Eukaryota</taxon>
        <taxon>Fungi</taxon>
        <taxon>Dikarya</taxon>
        <taxon>Ascomycota</taxon>
        <taxon>Pezizomycotina</taxon>
        <taxon>Sordariomycetes</taxon>
        <taxon>Hypocreomycetidae</taxon>
        <taxon>Hypocreales</taxon>
        <taxon>Nectriaceae</taxon>
        <taxon>Fusarium</taxon>
    </lineage>
</organism>
<reference evidence="2" key="1">
    <citation type="submission" date="2019-04" db="EMBL/GenBank/DDBJ databases">
        <authorList>
            <person name="Melise S."/>
            <person name="Noan J."/>
            <person name="Okalmin O."/>
        </authorList>
    </citation>
    <scope>NUCLEOTIDE SEQUENCE</scope>
    <source>
        <strain evidence="2">FN9</strain>
    </source>
</reference>
<sequence length="157" mass="17403">MTAFWVQVPGQDADKNLGCWAGRLGWTRLYIIPAVTNFNPVYSTSRTPSWSQTDLNEIISTIHEPPVGGGTLITIFPAVYEEGTGLMCHRRVLVLPDSTIILATLHLLSGTHLFTQNEAITETGHPSIGCRTWSGIPTIHLDWFPQSHRVRRTAPSL</sequence>
<name>A0A4E9DA35_GIBZA</name>
<evidence type="ECO:0000313" key="1">
    <source>
        <dbReference type="EMBL" id="CAG2006171.1"/>
    </source>
</evidence>
<reference evidence="1" key="2">
    <citation type="submission" date="2021-03" db="EMBL/GenBank/DDBJ databases">
        <authorList>
            <person name="Alouane T."/>
            <person name="Langin T."/>
            <person name="Bonhomme L."/>
        </authorList>
    </citation>
    <scope>NUCLEOTIDE SEQUENCE</scope>
    <source>
        <strain evidence="1">MDC_Fg202</strain>
    </source>
</reference>
<dbReference type="Proteomes" id="UP000746612">
    <property type="component" value="Unassembled WGS sequence"/>
</dbReference>
<protein>
    <submittedName>
        <fullName evidence="2">Uncharacterized protein</fullName>
    </submittedName>
</protein>
<gene>
    <name evidence="2" type="ORF">FUG_LOCUS72948</name>
    <name evidence="1" type="ORF">MDCFG202_LOCUS518586</name>
</gene>
<proteinExistence type="predicted"/>
<accession>A0A4E9DA35</accession>
<dbReference type="EMBL" id="CAAKMV010000055">
    <property type="protein sequence ID" value="VIO53351.1"/>
    <property type="molecule type" value="Genomic_DNA"/>
</dbReference>
<evidence type="ECO:0000313" key="2">
    <source>
        <dbReference type="EMBL" id="VIO53351.1"/>
    </source>
</evidence>
<dbReference type="AlphaFoldDB" id="A0A4E9DA35"/>
<dbReference type="EMBL" id="CAJPIJ010000184">
    <property type="protein sequence ID" value="CAG2006171.1"/>
    <property type="molecule type" value="Genomic_DNA"/>
</dbReference>